<evidence type="ECO:0000256" key="1">
    <source>
        <dbReference type="SAM" id="SignalP"/>
    </source>
</evidence>
<keyword evidence="5" id="KW-1185">Reference proteome</keyword>
<keyword evidence="1" id="KW-0732">Signal</keyword>
<dbReference type="AlphaFoldDB" id="A0A391NN35"/>
<evidence type="ECO:0000313" key="3">
    <source>
        <dbReference type="EMBL" id="GCA63075.1"/>
    </source>
</evidence>
<protein>
    <submittedName>
        <fullName evidence="3">Uncharacterized protein</fullName>
    </submittedName>
</protein>
<name>A0A391NN35_9EUKA</name>
<reference evidence="3" key="1">
    <citation type="submission" date="2016-10" db="EMBL/GenBank/DDBJ databases">
        <authorList>
            <person name="Tanifuji G."/>
            <person name="Kume K."/>
            <person name="Nakayama T."/>
            <person name="Takabayashi S."/>
            <person name="Hashimoto T."/>
        </authorList>
    </citation>
    <scope>NUCLEOTIDE SEQUENCE</scope>
    <source>
        <strain evidence="3">NY0173</strain>
    </source>
</reference>
<dbReference type="Proteomes" id="UP000265618">
    <property type="component" value="Unassembled WGS sequence"/>
</dbReference>
<proteinExistence type="predicted"/>
<reference evidence="3 5" key="2">
    <citation type="journal article" date="2018" name="PLoS ONE">
        <title>The draft genome of Kipferlia bialata reveals reductive genome evolution in fornicate parasites.</title>
        <authorList>
            <person name="Tanifuji G."/>
            <person name="Takabayashi S."/>
            <person name="Kume K."/>
            <person name="Takagi M."/>
            <person name="Nakayama T."/>
            <person name="Kamikawa R."/>
            <person name="Inagaki Y."/>
            <person name="Hashimoto T."/>
        </authorList>
    </citation>
    <scope>NUCLEOTIDE SEQUENCE [LARGE SCALE GENOMIC DNA]</scope>
    <source>
        <strain evidence="3">NY0173</strain>
    </source>
</reference>
<feature type="signal peptide" evidence="1">
    <location>
        <begin position="1"/>
        <end position="19"/>
    </location>
</feature>
<organism evidence="3 5">
    <name type="scientific">Kipferlia bialata</name>
    <dbReference type="NCBI Taxonomy" id="797122"/>
    <lineage>
        <taxon>Eukaryota</taxon>
        <taxon>Metamonada</taxon>
        <taxon>Carpediemonas-like organisms</taxon>
        <taxon>Kipferlia</taxon>
    </lineage>
</organism>
<feature type="chain" id="PRO_5038302054" evidence="1">
    <location>
        <begin position="20"/>
        <end position="98"/>
    </location>
</feature>
<dbReference type="EMBL" id="BDIP01003040">
    <property type="protein sequence ID" value="GCA63312.1"/>
    <property type="molecule type" value="Genomic_DNA"/>
</dbReference>
<comment type="caution">
    <text evidence="3">The sequence shown here is derived from an EMBL/GenBank/DDBJ whole genome shotgun (WGS) entry which is preliminary data.</text>
</comment>
<evidence type="ECO:0000313" key="2">
    <source>
        <dbReference type="EMBL" id="GCA62844.1"/>
    </source>
</evidence>
<evidence type="ECO:0000313" key="5">
    <source>
        <dbReference type="Proteomes" id="UP000265618"/>
    </source>
</evidence>
<sequence>MSRVCLLLLLVALVSVCIASEITCYYEGDGCKGSCPNESTDGDDLFCIEYLPHRCKYLACAYDYATNDCMGQCPKLFFGRTPSCVLVSNDTMPVCECE</sequence>
<dbReference type="EMBL" id="BDIP01001540">
    <property type="protein sequence ID" value="GCA62844.1"/>
    <property type="molecule type" value="Genomic_DNA"/>
</dbReference>
<gene>
    <name evidence="2" type="ORF">KIPB_006137</name>
    <name evidence="3" type="ORF">KIPB_007695</name>
    <name evidence="4" type="ORF">KIPB_009180</name>
</gene>
<evidence type="ECO:0000313" key="4">
    <source>
        <dbReference type="EMBL" id="GCA63312.1"/>
    </source>
</evidence>
<dbReference type="EMBL" id="BDIP01002221">
    <property type="protein sequence ID" value="GCA63075.1"/>
    <property type="molecule type" value="Genomic_DNA"/>
</dbReference>
<accession>A0A391NN35</accession>